<feature type="region of interest" description="Disordered" evidence="1">
    <location>
        <begin position="395"/>
        <end position="414"/>
    </location>
</feature>
<sequence length="923" mass="96437">NVTNVLTNDKLNGVAVIPSGVTVTEGSGDTTELTINANGTVDVAAGTPAGTYTLNYTLCEKLNPTNCDNASVSVTVVAAPIDAVNDTASNINGYTGGTNVTNVLTNDKLNGVAVIPAEVTITLVSGGPELILNTTDGTVDVAPNTPGGTYTLTYQICEVLNPANCETATVTIFVMTPQLTLTKDMQAGTFDSVGDVITYDLVLTNSGNVIITDIVVTDVNADNITPSTVPTIAPGEVVTITATHTITQADLDRGFVYNTASVTGNDPNGGNVTDDSSDPTDPLQPSDPGYDPACVDCTVTTITQTPALTLTKDAQAGTFDSIGDVITYDLVLTNSGNVTITDITLTDTNADSITPSTVPTIAPGEVVNITALHTITQADLDRGFVYNTASVTGTDPKGGEITDTSSDPTNPVLPGDPRYNPECADCTITTITQSPELTLTKDAQAGTFDSIGDVITYDLVLTNSGNVTIKDIVVTDNNADTINPANVIALAPGASVNITATHTITQTDLDKGFVYNMAAVTGNDPSGNPITEESTDPTDPWQPTDEGYNPACPDCTVISITQDHEMKLLKDAVYQDTNGDGIVNIGDSILYSFSVENTGNTTIKDIIVEDPLVVVNGGPIVSLAPGAIDNTTFSAVYILTQSDVEKGAVYNLAIADGINTNGGSVNAESEDPTPIDINDPLFDPACPTCTVVSLTQKPGMALIKVATFNDNNNDGRAQAGETITYSFTVTNTGNVALHDIVVSDKLPGVVLAGGPITVLEVGKSDSTTYKAIYTITQADINAGKVSNQATAAATTLTGIDMTVYSDDNDEFGTDPTITELNGCTLEIFNAISADGNGENDEFYIGGIECYPDNEVHIYNRWGVLIYDAKGYDNNEKSFKGYSTGRTTVSGSSSVPAGTYFYIIQYKKPDGSTHKKDGYLYITR</sequence>
<dbReference type="NCBIfam" id="TIGR01451">
    <property type="entry name" value="B_ant_repeat"/>
    <property type="match status" value="4"/>
</dbReference>
<gene>
    <name evidence="3" type="ORF">EPI11_18600</name>
</gene>
<dbReference type="InterPro" id="IPR047589">
    <property type="entry name" value="DUF11_rpt"/>
</dbReference>
<dbReference type="InterPro" id="IPR051172">
    <property type="entry name" value="Chlamydia_OmcB"/>
</dbReference>
<evidence type="ECO:0000256" key="1">
    <source>
        <dbReference type="SAM" id="MobiDB-lite"/>
    </source>
</evidence>
<evidence type="ECO:0000313" key="3">
    <source>
        <dbReference type="EMBL" id="RWW91648.1"/>
    </source>
</evidence>
<dbReference type="Pfam" id="PF13585">
    <property type="entry name" value="CHU_C"/>
    <property type="match status" value="1"/>
</dbReference>
<reference evidence="3 4" key="1">
    <citation type="submission" date="2019-01" db="EMBL/GenBank/DDBJ databases">
        <title>Flavobacterium sp. nov.,isolated from freshwater.</title>
        <authorList>
            <person name="Zhang R."/>
            <person name="Du Z.-J."/>
        </authorList>
    </citation>
    <scope>NUCLEOTIDE SEQUENCE [LARGE SCALE GENOMIC DNA]</scope>
    <source>
        <strain evidence="3 4">1E403</strain>
    </source>
</reference>
<dbReference type="EMBL" id="SBII01000020">
    <property type="protein sequence ID" value="RWW91648.1"/>
    <property type="molecule type" value="Genomic_DNA"/>
</dbReference>
<feature type="domain" description="DUF7507" evidence="2">
    <location>
        <begin position="305"/>
        <end position="403"/>
    </location>
</feature>
<feature type="non-terminal residue" evidence="3">
    <location>
        <position position="1"/>
    </location>
</feature>
<feature type="region of interest" description="Disordered" evidence="1">
    <location>
        <begin position="260"/>
        <end position="290"/>
    </location>
</feature>
<dbReference type="InterPro" id="IPR006626">
    <property type="entry name" value="PbH1"/>
</dbReference>
<keyword evidence="4" id="KW-1185">Reference proteome</keyword>
<comment type="caution">
    <text evidence="3">The sequence shown here is derived from an EMBL/GenBank/DDBJ whole genome shotgun (WGS) entry which is preliminary data.</text>
</comment>
<feature type="domain" description="DUF7507" evidence="2">
    <location>
        <begin position="566"/>
        <end position="667"/>
    </location>
</feature>
<feature type="compositionally biased region" description="Polar residues" evidence="1">
    <location>
        <begin position="260"/>
        <end position="274"/>
    </location>
</feature>
<proteinExistence type="predicted"/>
<organism evidence="3 4">
    <name type="scientific">Flavobacterium cerinum</name>
    <dbReference type="NCBI Taxonomy" id="2502784"/>
    <lineage>
        <taxon>Bacteria</taxon>
        <taxon>Pseudomonadati</taxon>
        <taxon>Bacteroidota</taxon>
        <taxon>Flavobacteriia</taxon>
        <taxon>Flavobacteriales</taxon>
        <taxon>Flavobacteriaceae</taxon>
        <taxon>Flavobacterium</taxon>
    </lineage>
</organism>
<feature type="domain" description="DUF7507" evidence="2">
    <location>
        <begin position="698"/>
        <end position="799"/>
    </location>
</feature>
<dbReference type="PANTHER" id="PTHR34819:SF3">
    <property type="entry name" value="CELL SURFACE PROTEIN"/>
    <property type="match status" value="1"/>
</dbReference>
<feature type="domain" description="DUF7507" evidence="2">
    <location>
        <begin position="434"/>
        <end position="532"/>
    </location>
</feature>
<accession>A0A3S3RCW4</accession>
<dbReference type="InterPro" id="IPR055354">
    <property type="entry name" value="DUF7507"/>
</dbReference>
<name>A0A3S3RCW4_9FLAO</name>
<dbReference type="SMART" id="SM00710">
    <property type="entry name" value="PbH1"/>
    <property type="match status" value="3"/>
</dbReference>
<feature type="domain" description="DUF7507" evidence="2">
    <location>
        <begin position="176"/>
        <end position="274"/>
    </location>
</feature>
<dbReference type="PANTHER" id="PTHR34819">
    <property type="entry name" value="LARGE CYSTEINE-RICH PERIPLASMIC PROTEIN OMCB"/>
    <property type="match status" value="1"/>
</dbReference>
<dbReference type="RefSeq" id="WP_164879220.1">
    <property type="nucleotide sequence ID" value="NZ_SBII01000020.1"/>
</dbReference>
<evidence type="ECO:0000313" key="4">
    <source>
        <dbReference type="Proteomes" id="UP000287527"/>
    </source>
</evidence>
<protein>
    <submittedName>
        <fullName evidence="3">Gliding motility-associated C-terminal domain-containing protein</fullName>
    </submittedName>
</protein>
<dbReference type="AlphaFoldDB" id="A0A3S3RCW4"/>
<evidence type="ECO:0000259" key="2">
    <source>
        <dbReference type="Pfam" id="PF24346"/>
    </source>
</evidence>
<dbReference type="Pfam" id="PF24346">
    <property type="entry name" value="DUF7507"/>
    <property type="match status" value="5"/>
</dbReference>
<dbReference type="Proteomes" id="UP000287527">
    <property type="component" value="Unassembled WGS sequence"/>
</dbReference>